<reference evidence="10" key="1">
    <citation type="journal article" date="2014" name="Stand. Genomic Sci.">
        <title>Genome sequence of the exopolysaccharide-producing Salipiger mucosus type strain (DSM 16094(T)), a moderately halophilic member of the Roseobacter clade.</title>
        <authorList>
            <person name="Riedel T."/>
            <person name="Spring S."/>
            <person name="Fiebig A."/>
            <person name="Petersen J."/>
            <person name="Kyrpides N.C."/>
            <person name="Goker M."/>
            <person name="Klenk H.P."/>
        </authorList>
    </citation>
    <scope>NUCLEOTIDE SEQUENCE [LARGE SCALE GENOMIC DNA]</scope>
    <source>
        <strain evidence="10">DSM 16094</strain>
    </source>
</reference>
<proteinExistence type="inferred from homology"/>
<evidence type="ECO:0000256" key="6">
    <source>
        <dbReference type="ARBA" id="ARBA00022989"/>
    </source>
</evidence>
<organism evidence="9 10">
    <name type="scientific">Salipiger mucosus DSM 16094</name>
    <dbReference type="NCBI Taxonomy" id="1123237"/>
    <lineage>
        <taxon>Bacteria</taxon>
        <taxon>Pseudomonadati</taxon>
        <taxon>Pseudomonadota</taxon>
        <taxon>Alphaproteobacteria</taxon>
        <taxon>Rhodobacterales</taxon>
        <taxon>Roseobacteraceae</taxon>
        <taxon>Salipiger</taxon>
    </lineage>
</organism>
<feature type="transmembrane region" description="Helical" evidence="8">
    <location>
        <begin position="131"/>
        <end position="150"/>
    </location>
</feature>
<sequence>MHLGIDLQLLLAGNLVTFGAAFVRRLTGFGFAMVSVGLLSLFVRPIEAVATTLLLVMVLSVRNIPVMRRSADWHLAGKLTLFGMAGVPVGVATASLVAEDLLRMLIGAGILASLVPMILKPPRVPPAAKAPVAAAGATAGFLNAVAAVPAPPLLVYLMARGDVSLDTRRATLLAIFTLLSLVALAGHLIGGTVQATTVQRAMLMVPGTLLGDVLACRVHWAQNRAFVDRLSMGIVAVSSSLLFGSALFQ</sequence>
<keyword evidence="5 8" id="KW-0812">Transmembrane</keyword>
<dbReference type="STRING" id="1123237.Salmuc_00162"/>
<accession>S9RBC4</accession>
<evidence type="ECO:0000256" key="2">
    <source>
        <dbReference type="ARBA" id="ARBA00009142"/>
    </source>
</evidence>
<keyword evidence="6 8" id="KW-1133">Transmembrane helix</keyword>
<comment type="caution">
    <text evidence="9">The sequence shown here is derived from an EMBL/GenBank/DDBJ whole genome shotgun (WGS) entry which is preliminary data.</text>
</comment>
<feature type="transmembrane region" description="Helical" evidence="8">
    <location>
        <begin position="226"/>
        <end position="248"/>
    </location>
</feature>
<evidence type="ECO:0000256" key="7">
    <source>
        <dbReference type="ARBA" id="ARBA00023136"/>
    </source>
</evidence>
<keyword evidence="4 8" id="KW-1003">Cell membrane</keyword>
<comment type="subcellular location">
    <subcellularLocation>
        <location evidence="1 8">Cell membrane</location>
        <topology evidence="1 8">Multi-pass membrane protein</topology>
    </subcellularLocation>
</comment>
<dbReference type="OrthoDB" id="7644495at2"/>
<keyword evidence="7 8" id="KW-0472">Membrane</keyword>
<dbReference type="GO" id="GO:0005886">
    <property type="term" value="C:plasma membrane"/>
    <property type="evidence" value="ECO:0007669"/>
    <property type="project" value="UniProtKB-SubCell"/>
</dbReference>
<dbReference type="InterPro" id="IPR052017">
    <property type="entry name" value="TSUP"/>
</dbReference>
<feature type="transmembrane region" description="Helical" evidence="8">
    <location>
        <begin position="101"/>
        <end position="119"/>
    </location>
</feature>
<comment type="similarity">
    <text evidence="2 8">Belongs to the 4-toluene sulfonate uptake permease (TSUP) (TC 2.A.102) family.</text>
</comment>
<feature type="transmembrane region" description="Helical" evidence="8">
    <location>
        <begin position="73"/>
        <end position="95"/>
    </location>
</feature>
<dbReference type="eggNOG" id="COG0730">
    <property type="taxonomic scope" value="Bacteria"/>
</dbReference>
<dbReference type="InterPro" id="IPR002781">
    <property type="entry name" value="TM_pro_TauE-like"/>
</dbReference>
<dbReference type="HOGENOM" id="CLU_054750_1_0_5"/>
<dbReference type="PANTHER" id="PTHR30269:SF37">
    <property type="entry name" value="MEMBRANE TRANSPORTER PROTEIN"/>
    <property type="match status" value="1"/>
</dbReference>
<gene>
    <name evidence="9" type="ORF">Salmuc_00162</name>
</gene>
<dbReference type="Proteomes" id="UP000015347">
    <property type="component" value="Unassembled WGS sequence"/>
</dbReference>
<dbReference type="EMBL" id="APVH01000081">
    <property type="protein sequence ID" value="EPX75435.1"/>
    <property type="molecule type" value="Genomic_DNA"/>
</dbReference>
<dbReference type="AlphaFoldDB" id="S9RBC4"/>
<keyword evidence="3" id="KW-0813">Transport</keyword>
<protein>
    <recommendedName>
        <fullName evidence="8">Probable membrane transporter protein</fullName>
    </recommendedName>
</protein>
<evidence type="ECO:0000256" key="8">
    <source>
        <dbReference type="RuleBase" id="RU363041"/>
    </source>
</evidence>
<evidence type="ECO:0000313" key="10">
    <source>
        <dbReference type="Proteomes" id="UP000015347"/>
    </source>
</evidence>
<dbReference type="PANTHER" id="PTHR30269">
    <property type="entry name" value="TRANSMEMBRANE PROTEIN YFCA"/>
    <property type="match status" value="1"/>
</dbReference>
<evidence type="ECO:0000256" key="5">
    <source>
        <dbReference type="ARBA" id="ARBA00022692"/>
    </source>
</evidence>
<evidence type="ECO:0000256" key="3">
    <source>
        <dbReference type="ARBA" id="ARBA00022448"/>
    </source>
</evidence>
<dbReference type="RefSeq" id="WP_020043276.1">
    <property type="nucleotide sequence ID" value="NZ_KE557299.1"/>
</dbReference>
<feature type="transmembrane region" description="Helical" evidence="8">
    <location>
        <begin position="29"/>
        <end position="61"/>
    </location>
</feature>
<evidence type="ECO:0000313" key="9">
    <source>
        <dbReference type="EMBL" id="EPX75435.1"/>
    </source>
</evidence>
<keyword evidence="10" id="KW-1185">Reference proteome</keyword>
<name>S9RBC4_9RHOB</name>
<evidence type="ECO:0000256" key="1">
    <source>
        <dbReference type="ARBA" id="ARBA00004651"/>
    </source>
</evidence>
<evidence type="ECO:0000256" key="4">
    <source>
        <dbReference type="ARBA" id="ARBA00022475"/>
    </source>
</evidence>
<dbReference type="Pfam" id="PF01925">
    <property type="entry name" value="TauE"/>
    <property type="match status" value="1"/>
</dbReference>
<feature type="transmembrane region" description="Helical" evidence="8">
    <location>
        <begin position="170"/>
        <end position="189"/>
    </location>
</feature>